<dbReference type="EMBL" id="KB456266">
    <property type="protein sequence ID" value="EMF11114.1"/>
    <property type="molecule type" value="Genomic_DNA"/>
</dbReference>
<feature type="signal peptide" evidence="1">
    <location>
        <begin position="1"/>
        <end position="32"/>
    </location>
</feature>
<dbReference type="AlphaFoldDB" id="M3BUU8"/>
<reference evidence="2 3" key="1">
    <citation type="journal article" date="2012" name="PLoS Pathog.">
        <title>Diverse lifestyles and strategies of plant pathogenesis encoded in the genomes of eighteen Dothideomycetes fungi.</title>
        <authorList>
            <person name="Ohm R.A."/>
            <person name="Feau N."/>
            <person name="Henrissat B."/>
            <person name="Schoch C.L."/>
            <person name="Horwitz B.A."/>
            <person name="Barry K.W."/>
            <person name="Condon B.J."/>
            <person name="Copeland A.C."/>
            <person name="Dhillon B."/>
            <person name="Glaser F."/>
            <person name="Hesse C.N."/>
            <person name="Kosti I."/>
            <person name="LaButti K."/>
            <person name="Lindquist E.A."/>
            <person name="Lucas S."/>
            <person name="Salamov A.A."/>
            <person name="Bradshaw R.E."/>
            <person name="Ciuffetti L."/>
            <person name="Hamelin R.C."/>
            <person name="Kema G.H.J."/>
            <person name="Lawrence C."/>
            <person name="Scott J.A."/>
            <person name="Spatafora J.W."/>
            <person name="Turgeon B.G."/>
            <person name="de Wit P.J.G.M."/>
            <person name="Zhong S."/>
            <person name="Goodwin S.B."/>
            <person name="Grigoriev I.V."/>
        </authorList>
    </citation>
    <scope>NUCLEOTIDE SEQUENCE [LARGE SCALE GENOMIC DNA]</scope>
    <source>
        <strain evidence="2 3">SO2202</strain>
    </source>
</reference>
<sequence length="82" mass="9251">MAPVSTDCWKWTLNMTAALVFMTICSTSLASAQKCCSGPCTWYRRNEHKLSRSRQVFVCRTQASQTLSHIDIDCRPPSFAMS</sequence>
<evidence type="ECO:0000313" key="3">
    <source>
        <dbReference type="Proteomes" id="UP000016931"/>
    </source>
</evidence>
<organism evidence="2 3">
    <name type="scientific">Sphaerulina musiva (strain SO2202)</name>
    <name type="common">Poplar stem canker fungus</name>
    <name type="synonym">Septoria musiva</name>
    <dbReference type="NCBI Taxonomy" id="692275"/>
    <lineage>
        <taxon>Eukaryota</taxon>
        <taxon>Fungi</taxon>
        <taxon>Dikarya</taxon>
        <taxon>Ascomycota</taxon>
        <taxon>Pezizomycotina</taxon>
        <taxon>Dothideomycetes</taxon>
        <taxon>Dothideomycetidae</taxon>
        <taxon>Mycosphaerellales</taxon>
        <taxon>Mycosphaerellaceae</taxon>
        <taxon>Sphaerulina</taxon>
    </lineage>
</organism>
<name>M3BUU8_SPHMS</name>
<dbReference type="Proteomes" id="UP000016931">
    <property type="component" value="Unassembled WGS sequence"/>
</dbReference>
<gene>
    <name evidence="2" type="ORF">SEPMUDRAFT_150135</name>
</gene>
<evidence type="ECO:0000256" key="1">
    <source>
        <dbReference type="SAM" id="SignalP"/>
    </source>
</evidence>
<keyword evidence="1" id="KW-0732">Signal</keyword>
<protein>
    <recommendedName>
        <fullName evidence="4">Secreted protein</fullName>
    </recommendedName>
</protein>
<evidence type="ECO:0008006" key="4">
    <source>
        <dbReference type="Google" id="ProtNLM"/>
    </source>
</evidence>
<dbReference type="RefSeq" id="XP_016759235.1">
    <property type="nucleotide sequence ID" value="XM_016905979.1"/>
</dbReference>
<accession>M3BUU8</accession>
<feature type="chain" id="PRO_5004031565" description="Secreted protein" evidence="1">
    <location>
        <begin position="33"/>
        <end position="82"/>
    </location>
</feature>
<evidence type="ECO:0000313" key="2">
    <source>
        <dbReference type="EMBL" id="EMF11114.1"/>
    </source>
</evidence>
<keyword evidence="3" id="KW-1185">Reference proteome</keyword>
<dbReference type="HOGENOM" id="CLU_2559771_0_0_1"/>
<proteinExistence type="predicted"/>
<dbReference type="GeneID" id="27903116"/>